<dbReference type="RefSeq" id="WP_157897706.1">
    <property type="nucleotide sequence ID" value="NZ_LT629971.1"/>
</dbReference>
<name>A0A1H6K695_MYCRU</name>
<reference evidence="3" key="1">
    <citation type="submission" date="2016-10" db="EMBL/GenBank/DDBJ databases">
        <authorList>
            <person name="Varghese N."/>
            <person name="Submissions S."/>
        </authorList>
    </citation>
    <scope>NUCLEOTIDE SEQUENCE [LARGE SCALE GENOMIC DNA]</scope>
    <source>
        <strain evidence="3">DSM 45405</strain>
    </source>
</reference>
<dbReference type="InterPro" id="IPR032710">
    <property type="entry name" value="NTF2-like_dom_sf"/>
</dbReference>
<dbReference type="Gene3D" id="3.10.450.50">
    <property type="match status" value="1"/>
</dbReference>
<evidence type="ECO:0000313" key="3">
    <source>
        <dbReference type="Proteomes" id="UP000182915"/>
    </source>
</evidence>
<feature type="domain" description="SnoaL-like" evidence="1">
    <location>
        <begin position="14"/>
        <end position="112"/>
    </location>
</feature>
<accession>A0A1H6K695</accession>
<gene>
    <name evidence="2" type="ORF">SAMN04489835_3109</name>
</gene>
<dbReference type="OrthoDB" id="7064268at2"/>
<dbReference type="AlphaFoldDB" id="A0A1H6K695"/>
<evidence type="ECO:0000313" key="2">
    <source>
        <dbReference type="EMBL" id="SEH70734.1"/>
    </source>
</evidence>
<evidence type="ECO:0000259" key="1">
    <source>
        <dbReference type="Pfam" id="PF12680"/>
    </source>
</evidence>
<organism evidence="2 3">
    <name type="scientific">Mycolicibacterium rutilum</name>
    <name type="common">Mycobacterium rutilum</name>
    <dbReference type="NCBI Taxonomy" id="370526"/>
    <lineage>
        <taxon>Bacteria</taxon>
        <taxon>Bacillati</taxon>
        <taxon>Actinomycetota</taxon>
        <taxon>Actinomycetes</taxon>
        <taxon>Mycobacteriales</taxon>
        <taxon>Mycobacteriaceae</taxon>
        <taxon>Mycolicibacterium</taxon>
    </lineage>
</organism>
<dbReference type="Proteomes" id="UP000182915">
    <property type="component" value="Chromosome I"/>
</dbReference>
<dbReference type="STRING" id="370526.SAMN04489835_3109"/>
<dbReference type="Pfam" id="PF12680">
    <property type="entry name" value="SnoaL_2"/>
    <property type="match status" value="1"/>
</dbReference>
<proteinExistence type="predicted"/>
<dbReference type="SUPFAM" id="SSF54427">
    <property type="entry name" value="NTF2-like"/>
    <property type="match status" value="1"/>
</dbReference>
<sequence>MAESVETLMRSNLLEVFNERDESKRRAAIDRTYADDVRWTDSDGVTTGKEALEAKCVALQNALGAQQFVADGPVHELPGFGHLAWRLVDPADGEPRMTGFDVAIVADGLITDLFTVLIPPTS</sequence>
<keyword evidence="3" id="KW-1185">Reference proteome</keyword>
<dbReference type="EMBL" id="LT629971">
    <property type="protein sequence ID" value="SEH70734.1"/>
    <property type="molecule type" value="Genomic_DNA"/>
</dbReference>
<protein>
    <submittedName>
        <fullName evidence="2">SnoaL-like domain-containing protein</fullName>
    </submittedName>
</protein>
<dbReference type="InterPro" id="IPR037401">
    <property type="entry name" value="SnoaL-like"/>
</dbReference>